<dbReference type="Gene3D" id="3.90.1570.10">
    <property type="entry name" value="tt1808, chain A"/>
    <property type="match status" value="1"/>
</dbReference>
<dbReference type="PANTHER" id="PTHR35400">
    <property type="entry name" value="SLR1083 PROTEIN"/>
    <property type="match status" value="1"/>
</dbReference>
<proteinExistence type="predicted"/>
<sequence length="196" mass="21272">MSALAVERQPPSGDDWDSVVRLWEEMDVPGGCKVEIIEGIVTVAPPPVNNHNLIAELVQRRLYAAIPDDWGVFQTLNVTVPSRSGLYIPDLVVVPRSEVPRGENFTPAAAAELAVEVTSKSNAVNDRVAKLHGYAAAGVALYLLIDPHATGSPTIHLYGEPKDGKYRVLHAGKFGEAVRLPEPFELTLDTFGFPRP</sequence>
<dbReference type="InterPro" id="IPR011335">
    <property type="entry name" value="Restrct_endonuc-II-like"/>
</dbReference>
<dbReference type="EMBL" id="CP024985">
    <property type="protein sequence ID" value="ATZ24873.1"/>
    <property type="molecule type" value="Genomic_DNA"/>
</dbReference>
<dbReference type="InterPro" id="IPR008538">
    <property type="entry name" value="Uma2"/>
</dbReference>
<name>A0A2K8PGJ1_STRLA</name>
<dbReference type="SUPFAM" id="SSF52980">
    <property type="entry name" value="Restriction endonuclease-like"/>
    <property type="match status" value="1"/>
</dbReference>
<dbReference type="AlphaFoldDB" id="A0A2K8PGJ1"/>
<reference evidence="1 2" key="1">
    <citation type="submission" date="2017-11" db="EMBL/GenBank/DDBJ databases">
        <title>Complete genome sequence of Streptomyces lavendulae subsp. lavendulae CCM 3239 (formerly 'Streptomyces aureofaciens CCM 3239'), the producer of the angucycline-type antibiotic auricin.</title>
        <authorList>
            <person name="Busche T."/>
            <person name="Novakova R."/>
            <person name="Al'Dilaimi A."/>
            <person name="Homerova D."/>
            <person name="Feckova L."/>
            <person name="Rezuchova B."/>
            <person name="Mingyar E."/>
            <person name="Csolleiova D."/>
            <person name="Bekeova C."/>
            <person name="Winkler A."/>
            <person name="Sevcikova B."/>
            <person name="Kalinowski J."/>
            <person name="Kormanec J."/>
            <person name="Ruckert C."/>
        </authorList>
    </citation>
    <scope>NUCLEOTIDE SEQUENCE [LARGE SCALE GENOMIC DNA]</scope>
    <source>
        <strain evidence="1 2">CCM 3239</strain>
    </source>
</reference>
<dbReference type="Pfam" id="PF05685">
    <property type="entry name" value="Uma2"/>
    <property type="match status" value="1"/>
</dbReference>
<dbReference type="PANTHER" id="PTHR35400:SF3">
    <property type="entry name" value="SLL1072 PROTEIN"/>
    <property type="match status" value="1"/>
</dbReference>
<evidence type="ECO:0000313" key="2">
    <source>
        <dbReference type="Proteomes" id="UP000231791"/>
    </source>
</evidence>
<dbReference type="KEGG" id="slx:SLAV_15095"/>
<evidence type="ECO:0000313" key="1">
    <source>
        <dbReference type="EMBL" id="ATZ24873.1"/>
    </source>
</evidence>
<dbReference type="Proteomes" id="UP000231791">
    <property type="component" value="Chromosome"/>
</dbReference>
<organism evidence="1 2">
    <name type="scientific">Streptomyces lavendulae subsp. lavendulae</name>
    <dbReference type="NCBI Taxonomy" id="58340"/>
    <lineage>
        <taxon>Bacteria</taxon>
        <taxon>Bacillati</taxon>
        <taxon>Actinomycetota</taxon>
        <taxon>Actinomycetes</taxon>
        <taxon>Kitasatosporales</taxon>
        <taxon>Streptomycetaceae</taxon>
        <taxon>Streptomyces</taxon>
    </lineage>
</organism>
<dbReference type="GeneID" id="49384068"/>
<dbReference type="RefSeq" id="WP_030231067.1">
    <property type="nucleotide sequence ID" value="NZ_CP024985.1"/>
</dbReference>
<dbReference type="CDD" id="cd06260">
    <property type="entry name" value="DUF820-like"/>
    <property type="match status" value="1"/>
</dbReference>
<gene>
    <name evidence="1" type="ORF">SLAV_15095</name>
</gene>
<keyword evidence="2" id="KW-1185">Reference proteome</keyword>
<protein>
    <submittedName>
        <fullName evidence="1">Uncharacterized protein</fullName>
    </submittedName>
</protein>
<dbReference type="InterPro" id="IPR012296">
    <property type="entry name" value="Nuclease_put_TT1808"/>
</dbReference>
<accession>A0A2K8PGJ1</accession>
<dbReference type="OrthoDB" id="4537149at2"/>